<dbReference type="InterPro" id="IPR036305">
    <property type="entry name" value="RGS_sf"/>
</dbReference>
<name>A0A0L0HED5_SPIPD</name>
<proteinExistence type="predicted"/>
<dbReference type="RefSeq" id="XP_016607431.1">
    <property type="nucleotide sequence ID" value="XM_016753843.1"/>
</dbReference>
<dbReference type="InterPro" id="IPR016137">
    <property type="entry name" value="RGS"/>
</dbReference>
<organism evidence="3 4">
    <name type="scientific">Spizellomyces punctatus (strain DAOM BR117)</name>
    <dbReference type="NCBI Taxonomy" id="645134"/>
    <lineage>
        <taxon>Eukaryota</taxon>
        <taxon>Fungi</taxon>
        <taxon>Fungi incertae sedis</taxon>
        <taxon>Chytridiomycota</taxon>
        <taxon>Chytridiomycota incertae sedis</taxon>
        <taxon>Chytridiomycetes</taxon>
        <taxon>Spizellomycetales</taxon>
        <taxon>Spizellomycetaceae</taxon>
        <taxon>Spizellomyces</taxon>
    </lineage>
</organism>
<evidence type="ECO:0000259" key="2">
    <source>
        <dbReference type="PROSITE" id="PS50132"/>
    </source>
</evidence>
<dbReference type="InParanoid" id="A0A0L0HED5"/>
<dbReference type="Proteomes" id="UP000053201">
    <property type="component" value="Unassembled WGS sequence"/>
</dbReference>
<feature type="region of interest" description="Disordered" evidence="1">
    <location>
        <begin position="71"/>
        <end position="93"/>
    </location>
</feature>
<dbReference type="VEuPathDB" id="FungiDB:SPPG_05634"/>
<evidence type="ECO:0000313" key="4">
    <source>
        <dbReference type="Proteomes" id="UP000053201"/>
    </source>
</evidence>
<feature type="compositionally biased region" description="Basic and acidic residues" evidence="1">
    <location>
        <begin position="245"/>
        <end position="257"/>
    </location>
</feature>
<gene>
    <name evidence="3" type="ORF">SPPG_05634</name>
</gene>
<feature type="region of interest" description="Disordered" evidence="1">
    <location>
        <begin position="187"/>
        <end position="284"/>
    </location>
</feature>
<dbReference type="InterPro" id="IPR044926">
    <property type="entry name" value="RGS_subdomain_2"/>
</dbReference>
<evidence type="ECO:0000313" key="3">
    <source>
        <dbReference type="EMBL" id="KNC99391.1"/>
    </source>
</evidence>
<feature type="domain" description="RGS" evidence="2">
    <location>
        <begin position="30"/>
        <end position="179"/>
    </location>
</feature>
<dbReference type="EMBL" id="KQ257458">
    <property type="protein sequence ID" value="KNC99391.1"/>
    <property type="molecule type" value="Genomic_DNA"/>
</dbReference>
<protein>
    <recommendedName>
        <fullName evidence="2">RGS domain-containing protein</fullName>
    </recommendedName>
</protein>
<dbReference type="eggNOG" id="ENOG502S8G1">
    <property type="taxonomic scope" value="Eukaryota"/>
</dbReference>
<accession>A0A0L0HED5</accession>
<dbReference type="SMART" id="SM00315">
    <property type="entry name" value="RGS"/>
    <property type="match status" value="1"/>
</dbReference>
<dbReference type="AlphaFoldDB" id="A0A0L0HED5"/>
<dbReference type="GeneID" id="27688995"/>
<dbReference type="Pfam" id="PF00615">
    <property type="entry name" value="RGS"/>
    <property type="match status" value="1"/>
</dbReference>
<sequence length="303" mass="33520">MTLRTSSAVRVHLRTILNNEAQTPYSLQDFERFLKSEHTSENLSFWLLASEYRKEASQIYSSYVAANQRQNDSEIHRRSVSSESTTGSIPSLRRHSRASLADIVLSPSDHAVLQQKLKILVATFLTPGADQELNINGAVRKRIVAEIDDKGAVYPGVLDAVMDKVYDMLRLGSYPRFIKLASTGQIKPPASLDRTTTENTLPETETDTVGSLPAKRPRSPTLTTPSTPAPVRHQRSLLKKSRRASNSEEDKKGEELRAAPMTPMPRRKNSFLEKIGLRRSSSSTARIGPVGEEVAIGGQVKVA</sequence>
<dbReference type="SUPFAM" id="SSF48097">
    <property type="entry name" value="Regulator of G-protein signaling, RGS"/>
    <property type="match status" value="1"/>
</dbReference>
<reference evidence="3 4" key="1">
    <citation type="submission" date="2009-08" db="EMBL/GenBank/DDBJ databases">
        <title>The Genome Sequence of Spizellomyces punctatus strain DAOM BR117.</title>
        <authorList>
            <consortium name="The Broad Institute Genome Sequencing Platform"/>
            <person name="Russ C."/>
            <person name="Cuomo C."/>
            <person name="Shea T."/>
            <person name="Young S.K."/>
            <person name="Zeng Q."/>
            <person name="Koehrsen M."/>
            <person name="Haas B."/>
            <person name="Borodovsky M."/>
            <person name="Guigo R."/>
            <person name="Alvarado L."/>
            <person name="Berlin A."/>
            <person name="Bochicchio J."/>
            <person name="Borenstein D."/>
            <person name="Chapman S."/>
            <person name="Chen Z."/>
            <person name="Engels R."/>
            <person name="Freedman E."/>
            <person name="Gellesch M."/>
            <person name="Goldberg J."/>
            <person name="Griggs A."/>
            <person name="Gujja S."/>
            <person name="Heiman D."/>
            <person name="Hepburn T."/>
            <person name="Howarth C."/>
            <person name="Jen D."/>
            <person name="Larson L."/>
            <person name="Lewis B."/>
            <person name="Mehta T."/>
            <person name="Park D."/>
            <person name="Pearson M."/>
            <person name="Roberts A."/>
            <person name="Saif S."/>
            <person name="Shenoy N."/>
            <person name="Sisk P."/>
            <person name="Stolte C."/>
            <person name="Sykes S."/>
            <person name="Thomson T."/>
            <person name="Walk T."/>
            <person name="White J."/>
            <person name="Yandava C."/>
            <person name="Burger G."/>
            <person name="Gray M.W."/>
            <person name="Holland P.W.H."/>
            <person name="King N."/>
            <person name="Lang F.B.F."/>
            <person name="Roger A.J."/>
            <person name="Ruiz-Trillo I."/>
            <person name="Lander E."/>
            <person name="Nusbaum C."/>
        </authorList>
    </citation>
    <scope>NUCLEOTIDE SEQUENCE [LARGE SCALE GENOMIC DNA]</scope>
    <source>
        <strain evidence="3 4">DAOM BR117</strain>
    </source>
</reference>
<dbReference type="PANTHER" id="PTHR10845">
    <property type="entry name" value="REGULATOR OF G PROTEIN SIGNALING"/>
    <property type="match status" value="1"/>
</dbReference>
<dbReference type="OrthoDB" id="10266999at2759"/>
<dbReference type="Gene3D" id="1.10.167.10">
    <property type="entry name" value="Regulator of G-protein Signalling 4, domain 2"/>
    <property type="match status" value="1"/>
</dbReference>
<keyword evidence="4" id="KW-1185">Reference proteome</keyword>
<dbReference type="PANTHER" id="PTHR10845:SF192">
    <property type="entry name" value="DOUBLE HIT, ISOFORM B"/>
    <property type="match status" value="1"/>
</dbReference>
<dbReference type="OMA" id="WFTEDAT"/>
<dbReference type="PROSITE" id="PS50132">
    <property type="entry name" value="RGS"/>
    <property type="match status" value="1"/>
</dbReference>
<feature type="compositionally biased region" description="Basic residues" evidence="1">
    <location>
        <begin position="232"/>
        <end position="243"/>
    </location>
</feature>
<evidence type="ECO:0000256" key="1">
    <source>
        <dbReference type="SAM" id="MobiDB-lite"/>
    </source>
</evidence>